<dbReference type="EMBL" id="JASCZI010271943">
    <property type="protein sequence ID" value="MED6218071.1"/>
    <property type="molecule type" value="Genomic_DNA"/>
</dbReference>
<dbReference type="Proteomes" id="UP001341840">
    <property type="component" value="Unassembled WGS sequence"/>
</dbReference>
<reference evidence="2 3" key="1">
    <citation type="journal article" date="2023" name="Plants (Basel)">
        <title>Bridging the Gap: Combining Genomics and Transcriptomics Approaches to Understand Stylosanthes scabra, an Orphan Legume from the Brazilian Caatinga.</title>
        <authorList>
            <person name="Ferreira-Neto J.R.C."/>
            <person name="da Silva M.D."/>
            <person name="Binneck E."/>
            <person name="de Melo N.F."/>
            <person name="da Silva R.H."/>
            <person name="de Melo A.L.T.M."/>
            <person name="Pandolfi V."/>
            <person name="Bustamante F.O."/>
            <person name="Brasileiro-Vidal A.C."/>
            <person name="Benko-Iseppon A.M."/>
        </authorList>
    </citation>
    <scope>NUCLEOTIDE SEQUENCE [LARGE SCALE GENOMIC DNA]</scope>
    <source>
        <tissue evidence="2">Leaves</tissue>
    </source>
</reference>
<name>A0ABU6Z6Z3_9FABA</name>
<keyword evidence="3" id="KW-1185">Reference proteome</keyword>
<proteinExistence type="predicted"/>
<evidence type="ECO:0000313" key="3">
    <source>
        <dbReference type="Proteomes" id="UP001341840"/>
    </source>
</evidence>
<protein>
    <submittedName>
        <fullName evidence="2">Uncharacterized protein</fullName>
    </submittedName>
</protein>
<evidence type="ECO:0000313" key="2">
    <source>
        <dbReference type="EMBL" id="MED6218071.1"/>
    </source>
</evidence>
<comment type="caution">
    <text evidence="2">The sequence shown here is derived from an EMBL/GenBank/DDBJ whole genome shotgun (WGS) entry which is preliminary data.</text>
</comment>
<organism evidence="2 3">
    <name type="scientific">Stylosanthes scabra</name>
    <dbReference type="NCBI Taxonomy" id="79078"/>
    <lineage>
        <taxon>Eukaryota</taxon>
        <taxon>Viridiplantae</taxon>
        <taxon>Streptophyta</taxon>
        <taxon>Embryophyta</taxon>
        <taxon>Tracheophyta</taxon>
        <taxon>Spermatophyta</taxon>
        <taxon>Magnoliopsida</taxon>
        <taxon>eudicotyledons</taxon>
        <taxon>Gunneridae</taxon>
        <taxon>Pentapetalae</taxon>
        <taxon>rosids</taxon>
        <taxon>fabids</taxon>
        <taxon>Fabales</taxon>
        <taxon>Fabaceae</taxon>
        <taxon>Papilionoideae</taxon>
        <taxon>50 kb inversion clade</taxon>
        <taxon>dalbergioids sensu lato</taxon>
        <taxon>Dalbergieae</taxon>
        <taxon>Pterocarpus clade</taxon>
        <taxon>Stylosanthes</taxon>
    </lineage>
</organism>
<accession>A0ABU6Z6Z3</accession>
<feature type="region of interest" description="Disordered" evidence="1">
    <location>
        <begin position="115"/>
        <end position="155"/>
    </location>
</feature>
<feature type="compositionally biased region" description="Polar residues" evidence="1">
    <location>
        <begin position="136"/>
        <end position="149"/>
    </location>
</feature>
<gene>
    <name evidence="2" type="ORF">PIB30_023606</name>
</gene>
<feature type="compositionally biased region" description="Low complexity" evidence="1">
    <location>
        <begin position="120"/>
        <end position="135"/>
    </location>
</feature>
<evidence type="ECO:0000256" key="1">
    <source>
        <dbReference type="SAM" id="MobiDB-lite"/>
    </source>
</evidence>
<sequence>MTDTNQHFSNRSKRKGVYEVAPSESTLLAKSLVDIVAMLKEIKDGQQVTPTLLKRQADNSQQKLIKYCGVCSCNSHHIYECPQLQEDNTVALTHNFFSATAIPPYNKQYNTHRWNEEQPNRWGPPQQQQNQPRQPYSYNHLQNNQNTKYQPPHNR</sequence>